<dbReference type="STRING" id="310780.SAMN05216267_1008192"/>
<dbReference type="InterPro" id="IPR032456">
    <property type="entry name" value="Peptidase_M48_N"/>
</dbReference>
<keyword evidence="4 7" id="KW-0862">Zinc</keyword>
<dbReference type="Pfam" id="PF16491">
    <property type="entry name" value="Peptidase_M48_N"/>
    <property type="match status" value="1"/>
</dbReference>
<proteinExistence type="inferred from homology"/>
<gene>
    <name evidence="13" type="ORF">SAMN05216267_1008192</name>
</gene>
<feature type="transmembrane region" description="Helical" evidence="10">
    <location>
        <begin position="287"/>
        <end position="310"/>
    </location>
</feature>
<comment type="similarity">
    <text evidence="8">Belongs to the peptidase M48 family.</text>
</comment>
<evidence type="ECO:0000256" key="6">
    <source>
        <dbReference type="PIRSR" id="PIRSR627057-1"/>
    </source>
</evidence>
<feature type="region of interest" description="Disordered" evidence="9">
    <location>
        <begin position="1"/>
        <end position="45"/>
    </location>
</feature>
<keyword evidence="3 8" id="KW-0378">Hydrolase</keyword>
<dbReference type="GO" id="GO:0046872">
    <property type="term" value="F:metal ion binding"/>
    <property type="evidence" value="ECO:0007669"/>
    <property type="project" value="UniProtKB-KW"/>
</dbReference>
<dbReference type="Pfam" id="PF01435">
    <property type="entry name" value="Peptidase_M48"/>
    <property type="match status" value="1"/>
</dbReference>
<feature type="binding site" evidence="7">
    <location>
        <position position="350"/>
    </location>
    <ligand>
        <name>Zn(2+)</name>
        <dbReference type="ChEBI" id="CHEBI:29105"/>
        <note>catalytic</note>
    </ligand>
</feature>
<evidence type="ECO:0000313" key="13">
    <source>
        <dbReference type="EMBL" id="SEN70453.1"/>
    </source>
</evidence>
<evidence type="ECO:0000313" key="14">
    <source>
        <dbReference type="Proteomes" id="UP000181951"/>
    </source>
</evidence>
<dbReference type="InterPro" id="IPR027057">
    <property type="entry name" value="CAXX_Prtase_1"/>
</dbReference>
<dbReference type="GO" id="GO:0071586">
    <property type="term" value="P:CAAX-box protein processing"/>
    <property type="evidence" value="ECO:0007669"/>
    <property type="project" value="InterPro"/>
</dbReference>
<dbReference type="RefSeq" id="WP_245791349.1">
    <property type="nucleotide sequence ID" value="NZ_FODD01000008.1"/>
</dbReference>
<dbReference type="PANTHER" id="PTHR10120">
    <property type="entry name" value="CAAX PRENYL PROTEASE 1"/>
    <property type="match status" value="1"/>
</dbReference>
<keyword evidence="2 7" id="KW-0479">Metal-binding</keyword>
<accession>A0A1H8IP10</accession>
<feature type="binding site" evidence="7">
    <location>
        <position position="272"/>
    </location>
    <ligand>
        <name>Zn(2+)</name>
        <dbReference type="ChEBI" id="CHEBI:29105"/>
        <note>catalytic</note>
    </ligand>
</feature>
<dbReference type="Proteomes" id="UP000181951">
    <property type="component" value="Unassembled WGS sequence"/>
</dbReference>
<evidence type="ECO:0000256" key="9">
    <source>
        <dbReference type="SAM" id="MobiDB-lite"/>
    </source>
</evidence>
<keyword evidence="10" id="KW-0472">Membrane</keyword>
<keyword evidence="10" id="KW-0812">Transmembrane</keyword>
<organism evidence="13 14">
    <name type="scientific">Actinacidiphila rubida</name>
    <dbReference type="NCBI Taxonomy" id="310780"/>
    <lineage>
        <taxon>Bacteria</taxon>
        <taxon>Bacillati</taxon>
        <taxon>Actinomycetota</taxon>
        <taxon>Actinomycetes</taxon>
        <taxon>Kitasatosporales</taxon>
        <taxon>Streptomycetaceae</taxon>
        <taxon>Actinacidiphila</taxon>
    </lineage>
</organism>
<evidence type="ECO:0000256" key="8">
    <source>
        <dbReference type="RuleBase" id="RU003983"/>
    </source>
</evidence>
<keyword evidence="5 8" id="KW-0482">Metalloprotease</keyword>
<evidence type="ECO:0000256" key="3">
    <source>
        <dbReference type="ARBA" id="ARBA00022801"/>
    </source>
</evidence>
<feature type="active site" description="Proton donor" evidence="6">
    <location>
        <position position="354"/>
    </location>
</feature>
<dbReference type="AlphaFoldDB" id="A0A1H8IP10"/>
<protein>
    <submittedName>
        <fullName evidence="13">STE24 endopeptidase</fullName>
    </submittedName>
</protein>
<keyword evidence="10" id="KW-1133">Transmembrane helix</keyword>
<feature type="transmembrane region" description="Helical" evidence="10">
    <location>
        <begin position="170"/>
        <end position="193"/>
    </location>
</feature>
<sequence>MSTGTEGGAPRDGGAPGDGETSGGGTSGDGGAVAGEKAGADGADFSEEEASRGQALFRQVWPLALGASAASLALSLALGLTSAGTGLIGAFGDAWAARVAGGAVTLVLLPMLLGLPFAARGRVVRARFGLVTQGWGGWAVDRLRGLLISLPLAAGALFAVYALAGTTRWWWAWAALGAAALTVLMSFLAPLVFEPLFNRFTPMEAGPLRESLLALAARDGVVVRDVLVADASRRTTALNAYVSGFGRTRRIVAYDTLLTTAEPREVELVVAHELGHVVHRDVLRGTVLGAVGAAAGVCVLAAVVSWRALLDAAGVDRFADPGSAWLLAAVAGVGEVLSGPLWRAVSRRVERRADVHALDLTAAPAAFAAMQRRLTVVNVGHPDPPRLLHLLLSTHPAPAERIRLARAWRPPTTEAEHAPKDRPPA</sequence>
<dbReference type="EMBL" id="FODD01000008">
    <property type="protein sequence ID" value="SEN70453.1"/>
    <property type="molecule type" value="Genomic_DNA"/>
</dbReference>
<dbReference type="InterPro" id="IPR001915">
    <property type="entry name" value="Peptidase_M48"/>
</dbReference>
<dbReference type="Gene3D" id="3.30.2010.10">
    <property type="entry name" value="Metalloproteases ('zincins'), catalytic domain"/>
    <property type="match status" value="1"/>
</dbReference>
<evidence type="ECO:0000256" key="4">
    <source>
        <dbReference type="ARBA" id="ARBA00022833"/>
    </source>
</evidence>
<feature type="domain" description="CAAX prenyl protease 1 N-terminal" evidence="12">
    <location>
        <begin position="104"/>
        <end position="199"/>
    </location>
</feature>
<reference evidence="13 14" key="1">
    <citation type="submission" date="2016-10" db="EMBL/GenBank/DDBJ databases">
        <authorList>
            <person name="de Groot N.N."/>
        </authorList>
    </citation>
    <scope>NUCLEOTIDE SEQUENCE [LARGE SCALE GENOMIC DNA]</scope>
    <source>
        <strain evidence="13 14">CGMCC 4.2026</strain>
    </source>
</reference>
<evidence type="ECO:0000259" key="12">
    <source>
        <dbReference type="Pfam" id="PF16491"/>
    </source>
</evidence>
<evidence type="ECO:0000259" key="11">
    <source>
        <dbReference type="Pfam" id="PF01435"/>
    </source>
</evidence>
<evidence type="ECO:0000256" key="1">
    <source>
        <dbReference type="ARBA" id="ARBA00022670"/>
    </source>
</evidence>
<name>A0A1H8IP10_9ACTN</name>
<feature type="transmembrane region" description="Helical" evidence="10">
    <location>
        <begin position="60"/>
        <end position="83"/>
    </location>
</feature>
<feature type="compositionally biased region" description="Gly residues" evidence="9">
    <location>
        <begin position="1"/>
        <end position="33"/>
    </location>
</feature>
<feature type="domain" description="Peptidase M48" evidence="11">
    <location>
        <begin position="206"/>
        <end position="408"/>
    </location>
</feature>
<dbReference type="GO" id="GO:0004222">
    <property type="term" value="F:metalloendopeptidase activity"/>
    <property type="evidence" value="ECO:0007669"/>
    <property type="project" value="InterPro"/>
</dbReference>
<evidence type="ECO:0000256" key="2">
    <source>
        <dbReference type="ARBA" id="ARBA00022723"/>
    </source>
</evidence>
<evidence type="ECO:0000256" key="5">
    <source>
        <dbReference type="ARBA" id="ARBA00023049"/>
    </source>
</evidence>
<keyword evidence="14" id="KW-1185">Reference proteome</keyword>
<feature type="transmembrane region" description="Helical" evidence="10">
    <location>
        <begin position="322"/>
        <end position="342"/>
    </location>
</feature>
<evidence type="ECO:0000256" key="10">
    <source>
        <dbReference type="SAM" id="Phobius"/>
    </source>
</evidence>
<evidence type="ECO:0000256" key="7">
    <source>
        <dbReference type="PIRSR" id="PIRSR627057-2"/>
    </source>
</evidence>
<feature type="active site" evidence="6">
    <location>
        <position position="273"/>
    </location>
</feature>
<dbReference type="CDD" id="cd07343">
    <property type="entry name" value="M48A_Zmpste24p_like"/>
    <property type="match status" value="1"/>
</dbReference>
<feature type="binding site" evidence="7">
    <location>
        <position position="276"/>
    </location>
    <ligand>
        <name>Zn(2+)</name>
        <dbReference type="ChEBI" id="CHEBI:29105"/>
        <note>catalytic</note>
    </ligand>
</feature>
<feature type="transmembrane region" description="Helical" evidence="10">
    <location>
        <begin position="95"/>
        <end position="118"/>
    </location>
</feature>
<feature type="transmembrane region" description="Helical" evidence="10">
    <location>
        <begin position="145"/>
        <end position="164"/>
    </location>
</feature>
<keyword evidence="1 8" id="KW-0645">Protease</keyword>
<comment type="cofactor">
    <cofactor evidence="7 8">
        <name>Zn(2+)</name>
        <dbReference type="ChEBI" id="CHEBI:29105"/>
    </cofactor>
    <text evidence="7 8">Binds 1 zinc ion per subunit.</text>
</comment>